<dbReference type="Proteomes" id="UP001732700">
    <property type="component" value="Chromosome 7C"/>
</dbReference>
<proteinExistence type="predicted"/>
<protein>
    <submittedName>
        <fullName evidence="1">Uncharacterized protein</fullName>
    </submittedName>
</protein>
<reference evidence="1" key="2">
    <citation type="submission" date="2025-09" db="UniProtKB">
        <authorList>
            <consortium name="EnsemblPlants"/>
        </authorList>
    </citation>
    <scope>IDENTIFICATION</scope>
</reference>
<sequence length="229" mass="24798">MTCGEANSDLDLAWKVLDIARTIVAKIPERTMEKVSISYALAEVSMKREDRDTAIGYYLQALAILKQLFRPNDLRVAQLNIHICAKAISACQSLVQNLEKAKEALLLADKDVSASAAKGQSGKFTLEDKISSLNRILARLQKKLEELEQAMSTPCSGIDKIVKRVISQTSHDQSVSNTAAATGSTGSSVNDSGIVSRGIKRANEKLISAEPSPKRLAEDDSPSVKCDHS</sequence>
<accession>A0ACD6A2Q6</accession>
<evidence type="ECO:0000313" key="1">
    <source>
        <dbReference type="EnsemblPlants" id="AVESA.00010b.r2.7CG0712120.1.CDS"/>
    </source>
</evidence>
<dbReference type="EnsemblPlants" id="AVESA.00010b.r2.7CG0712120.1">
    <property type="protein sequence ID" value="AVESA.00010b.r2.7CG0712120.1.CDS"/>
    <property type="gene ID" value="AVESA.00010b.r2.7CG0712120"/>
</dbReference>
<organism evidence="1 2">
    <name type="scientific">Avena sativa</name>
    <name type="common">Oat</name>
    <dbReference type="NCBI Taxonomy" id="4498"/>
    <lineage>
        <taxon>Eukaryota</taxon>
        <taxon>Viridiplantae</taxon>
        <taxon>Streptophyta</taxon>
        <taxon>Embryophyta</taxon>
        <taxon>Tracheophyta</taxon>
        <taxon>Spermatophyta</taxon>
        <taxon>Magnoliopsida</taxon>
        <taxon>Liliopsida</taxon>
        <taxon>Poales</taxon>
        <taxon>Poaceae</taxon>
        <taxon>BOP clade</taxon>
        <taxon>Pooideae</taxon>
        <taxon>Poodae</taxon>
        <taxon>Poeae</taxon>
        <taxon>Poeae Chloroplast Group 1 (Aveneae type)</taxon>
        <taxon>Aveninae</taxon>
        <taxon>Avena</taxon>
    </lineage>
</organism>
<evidence type="ECO:0000313" key="2">
    <source>
        <dbReference type="Proteomes" id="UP001732700"/>
    </source>
</evidence>
<name>A0ACD6A2Q6_AVESA</name>
<reference evidence="1" key="1">
    <citation type="submission" date="2021-05" db="EMBL/GenBank/DDBJ databases">
        <authorList>
            <person name="Scholz U."/>
            <person name="Mascher M."/>
            <person name="Fiebig A."/>
        </authorList>
    </citation>
    <scope>NUCLEOTIDE SEQUENCE [LARGE SCALE GENOMIC DNA]</scope>
</reference>
<keyword evidence="2" id="KW-1185">Reference proteome</keyword>